<name>A0AAD6VVN4_9ROSI</name>
<organism evidence="2 3">
    <name type="scientific">Populus alba x Populus x berolinensis</name>
    <dbReference type="NCBI Taxonomy" id="444605"/>
    <lineage>
        <taxon>Eukaryota</taxon>
        <taxon>Viridiplantae</taxon>
        <taxon>Streptophyta</taxon>
        <taxon>Embryophyta</taxon>
        <taxon>Tracheophyta</taxon>
        <taxon>Spermatophyta</taxon>
        <taxon>Magnoliopsida</taxon>
        <taxon>eudicotyledons</taxon>
        <taxon>Gunneridae</taxon>
        <taxon>Pentapetalae</taxon>
        <taxon>rosids</taxon>
        <taxon>fabids</taxon>
        <taxon>Malpighiales</taxon>
        <taxon>Salicaceae</taxon>
        <taxon>Saliceae</taxon>
        <taxon>Populus</taxon>
    </lineage>
</organism>
<feature type="region of interest" description="Disordered" evidence="1">
    <location>
        <begin position="76"/>
        <end position="102"/>
    </location>
</feature>
<proteinExistence type="predicted"/>
<evidence type="ECO:0000256" key="1">
    <source>
        <dbReference type="SAM" id="MobiDB-lite"/>
    </source>
</evidence>
<dbReference type="EMBL" id="JAQIZT010000007">
    <property type="protein sequence ID" value="KAJ6989809.1"/>
    <property type="molecule type" value="Genomic_DNA"/>
</dbReference>
<gene>
    <name evidence="2" type="ORF">NC653_018345</name>
</gene>
<accession>A0AAD6VVN4</accession>
<keyword evidence="3" id="KW-1185">Reference proteome</keyword>
<reference evidence="2" key="1">
    <citation type="journal article" date="2023" name="Mol. Ecol. Resour.">
        <title>Chromosome-level genome assembly of a triploid poplar Populus alba 'Berolinensis'.</title>
        <authorList>
            <person name="Chen S."/>
            <person name="Yu Y."/>
            <person name="Wang X."/>
            <person name="Wang S."/>
            <person name="Zhang T."/>
            <person name="Zhou Y."/>
            <person name="He R."/>
            <person name="Meng N."/>
            <person name="Wang Y."/>
            <person name="Liu W."/>
            <person name="Liu Z."/>
            <person name="Liu J."/>
            <person name="Guo Q."/>
            <person name="Huang H."/>
            <person name="Sederoff R.R."/>
            <person name="Wang G."/>
            <person name="Qu G."/>
            <person name="Chen S."/>
        </authorList>
    </citation>
    <scope>NUCLEOTIDE SEQUENCE</scope>
    <source>
        <strain evidence="2">SC-2020</strain>
    </source>
</reference>
<evidence type="ECO:0000313" key="2">
    <source>
        <dbReference type="EMBL" id="KAJ6989809.1"/>
    </source>
</evidence>
<evidence type="ECO:0000313" key="3">
    <source>
        <dbReference type="Proteomes" id="UP001164929"/>
    </source>
</evidence>
<comment type="caution">
    <text evidence="2">The sequence shown here is derived from an EMBL/GenBank/DDBJ whole genome shotgun (WGS) entry which is preliminary data.</text>
</comment>
<protein>
    <submittedName>
        <fullName evidence="2">Uncharacterized protein</fullName>
    </submittedName>
</protein>
<sequence>MEDDQGAMVAKKANFRSWLGKMFTDNSHDSHQLPASSKALENENQWEDYAQEIENYFEHLLSLNLDEEICKEENDILRPGSTEPGVAEDAVSTMAMRSSDSD</sequence>
<dbReference type="AlphaFoldDB" id="A0AAD6VVN4"/>
<dbReference type="Proteomes" id="UP001164929">
    <property type="component" value="Chromosome 7"/>
</dbReference>